<dbReference type="EMBL" id="JROU02002038">
    <property type="protein sequence ID" value="OEH74435.1"/>
    <property type="molecule type" value="Genomic_DNA"/>
</dbReference>
<keyword evidence="3" id="KW-1185">Reference proteome</keyword>
<feature type="region of interest" description="Disordered" evidence="1">
    <location>
        <begin position="1"/>
        <end position="21"/>
    </location>
</feature>
<dbReference type="VEuPathDB" id="ToxoDB:cyc_04985"/>
<dbReference type="InParanoid" id="A0A1D3CTC4"/>
<dbReference type="AlphaFoldDB" id="A0A1D3CTC4"/>
<comment type="caution">
    <text evidence="2">The sequence shown here is derived from an EMBL/GenBank/DDBJ whole genome shotgun (WGS) entry which is preliminary data.</text>
</comment>
<accession>A0A1D3CTC4</accession>
<sequence>MPDKGANRKATQRNTTATTKKRLEATCTTPKRGAQHALLQKKNKLPQRRLNNLLSGYPRFTGTLGCYTFCAGEKRQIRKAIMQEYTSTATNAPSLARTATTNLHDPILAQHDLDPSPDGESSLLHKKSPLQMHHCTVTHPGALHRAATTPLHTYTMYGKAPQKARATNKARSYKRLQQKWATQHVGAHTCAAFGPPIGIFIRAPGNLSGSMSNCTWLAVASAASCCSFRGNGRAIAHLDAAGRETGQQSCAYPITLCTASTSTSEAPRPAALAGAAGGVVVAAFAAAAAAAKAVETSVRPLMWPQWIGHAAAAAAVATDSVLQATLLLLHVSSEGRREAVDVVDIPAVALLHPPPPAFAAGGIGLR</sequence>
<gene>
    <name evidence="2" type="ORF">cyc_04985</name>
</gene>
<protein>
    <submittedName>
        <fullName evidence="2">Uncharacterized protein</fullName>
    </submittedName>
</protein>
<reference evidence="2 3" key="1">
    <citation type="journal article" date="2016" name="BMC Genomics">
        <title>Comparative genomics reveals Cyclospora cayetanensis possesses coccidia-like metabolism and invasion components but unique surface antigens.</title>
        <authorList>
            <person name="Liu S."/>
            <person name="Wang L."/>
            <person name="Zheng H."/>
            <person name="Xu Z."/>
            <person name="Roellig D.M."/>
            <person name="Li N."/>
            <person name="Frace M.A."/>
            <person name="Tang K."/>
            <person name="Arrowood M.J."/>
            <person name="Moss D.M."/>
            <person name="Zhang L."/>
            <person name="Feng Y."/>
            <person name="Xiao L."/>
        </authorList>
    </citation>
    <scope>NUCLEOTIDE SEQUENCE [LARGE SCALE GENOMIC DNA]</scope>
    <source>
        <strain evidence="2 3">CHN_HEN01</strain>
    </source>
</reference>
<evidence type="ECO:0000256" key="1">
    <source>
        <dbReference type="SAM" id="MobiDB-lite"/>
    </source>
</evidence>
<proteinExistence type="predicted"/>
<organism evidence="2 3">
    <name type="scientific">Cyclospora cayetanensis</name>
    <dbReference type="NCBI Taxonomy" id="88456"/>
    <lineage>
        <taxon>Eukaryota</taxon>
        <taxon>Sar</taxon>
        <taxon>Alveolata</taxon>
        <taxon>Apicomplexa</taxon>
        <taxon>Conoidasida</taxon>
        <taxon>Coccidia</taxon>
        <taxon>Eucoccidiorida</taxon>
        <taxon>Eimeriorina</taxon>
        <taxon>Eimeriidae</taxon>
        <taxon>Cyclospora</taxon>
    </lineage>
</organism>
<evidence type="ECO:0000313" key="3">
    <source>
        <dbReference type="Proteomes" id="UP000095192"/>
    </source>
</evidence>
<evidence type="ECO:0000313" key="2">
    <source>
        <dbReference type="EMBL" id="OEH74435.1"/>
    </source>
</evidence>
<name>A0A1D3CTC4_9EIME</name>
<dbReference type="Proteomes" id="UP000095192">
    <property type="component" value="Unassembled WGS sequence"/>
</dbReference>